<dbReference type="EMBL" id="PDKN01000010">
    <property type="protein sequence ID" value="RXJ54411.1"/>
    <property type="molecule type" value="Genomic_DNA"/>
</dbReference>
<evidence type="ECO:0000313" key="12">
    <source>
        <dbReference type="Proteomes" id="UP000290657"/>
    </source>
</evidence>
<dbReference type="Pfam" id="PF13537">
    <property type="entry name" value="GATase_7"/>
    <property type="match status" value="1"/>
</dbReference>
<keyword evidence="6 8" id="KW-0315">Glutamine amidotransferase</keyword>
<dbReference type="AlphaFoldDB" id="A0A4Q0XN32"/>
<dbReference type="OrthoDB" id="9763290at2"/>
<name>A0A4Q0XN32_9BACT</name>
<evidence type="ECO:0000313" key="11">
    <source>
        <dbReference type="EMBL" id="RXJ54411.1"/>
    </source>
</evidence>
<dbReference type="PANTHER" id="PTHR43284">
    <property type="entry name" value="ASPARAGINE SYNTHETASE (GLUTAMINE-HYDROLYZING)"/>
    <property type="match status" value="1"/>
</dbReference>
<comment type="pathway">
    <text evidence="1">Amino-acid biosynthesis; L-asparagine biosynthesis; L-asparagine from L-aspartate (L-Gln route): step 1/1.</text>
</comment>
<dbReference type="NCBIfam" id="TIGR01536">
    <property type="entry name" value="asn_synth_AEB"/>
    <property type="match status" value="1"/>
</dbReference>
<protein>
    <recommendedName>
        <fullName evidence="3">asparagine synthase (glutamine-hydrolyzing)</fullName>
        <ecNumber evidence="3">6.3.5.4</ecNumber>
    </recommendedName>
</protein>
<comment type="catalytic activity">
    <reaction evidence="7">
        <text>L-aspartate + L-glutamine + ATP + H2O = L-asparagine + L-glutamate + AMP + diphosphate + H(+)</text>
        <dbReference type="Rhea" id="RHEA:12228"/>
        <dbReference type="ChEBI" id="CHEBI:15377"/>
        <dbReference type="ChEBI" id="CHEBI:15378"/>
        <dbReference type="ChEBI" id="CHEBI:29985"/>
        <dbReference type="ChEBI" id="CHEBI:29991"/>
        <dbReference type="ChEBI" id="CHEBI:30616"/>
        <dbReference type="ChEBI" id="CHEBI:33019"/>
        <dbReference type="ChEBI" id="CHEBI:58048"/>
        <dbReference type="ChEBI" id="CHEBI:58359"/>
        <dbReference type="ChEBI" id="CHEBI:456215"/>
        <dbReference type="EC" id="6.3.5.4"/>
    </reaction>
</comment>
<keyword evidence="5 9" id="KW-0067">ATP-binding</keyword>
<keyword evidence="4 9" id="KW-0547">Nucleotide-binding</keyword>
<dbReference type="InterPro" id="IPR051786">
    <property type="entry name" value="ASN_synthetase/amidase"/>
</dbReference>
<dbReference type="InterPro" id="IPR001962">
    <property type="entry name" value="Asn_synthase"/>
</dbReference>
<dbReference type="SUPFAM" id="SSF56235">
    <property type="entry name" value="N-terminal nucleophile aminohydrolases (Ntn hydrolases)"/>
    <property type="match status" value="1"/>
</dbReference>
<feature type="active site" description="For GATase activity" evidence="8">
    <location>
        <position position="2"/>
    </location>
</feature>
<proteinExistence type="inferred from homology"/>
<dbReference type="PROSITE" id="PS51278">
    <property type="entry name" value="GATASE_TYPE_2"/>
    <property type="match status" value="1"/>
</dbReference>
<keyword evidence="8" id="KW-0061">Asparagine biosynthesis</keyword>
<dbReference type="InterPro" id="IPR014729">
    <property type="entry name" value="Rossmann-like_a/b/a_fold"/>
</dbReference>
<dbReference type="GO" id="GO:0005829">
    <property type="term" value="C:cytosol"/>
    <property type="evidence" value="ECO:0007669"/>
    <property type="project" value="TreeGrafter"/>
</dbReference>
<dbReference type="CDD" id="cd01991">
    <property type="entry name" value="Asn_synthase_B_C"/>
    <property type="match status" value="1"/>
</dbReference>
<feature type="binding site" evidence="9">
    <location>
        <position position="97"/>
    </location>
    <ligand>
        <name>L-glutamine</name>
        <dbReference type="ChEBI" id="CHEBI:58359"/>
    </ligand>
</feature>
<evidence type="ECO:0000256" key="2">
    <source>
        <dbReference type="ARBA" id="ARBA00005752"/>
    </source>
</evidence>
<dbReference type="GO" id="GO:0004066">
    <property type="term" value="F:asparagine synthase (glutamine-hydrolyzing) activity"/>
    <property type="evidence" value="ECO:0007669"/>
    <property type="project" value="UniProtKB-EC"/>
</dbReference>
<evidence type="ECO:0000256" key="8">
    <source>
        <dbReference type="PIRSR" id="PIRSR001589-1"/>
    </source>
</evidence>
<evidence type="ECO:0000256" key="4">
    <source>
        <dbReference type="ARBA" id="ARBA00022741"/>
    </source>
</evidence>
<comment type="caution">
    <text evidence="11">The sequence shown here is derived from an EMBL/GenBank/DDBJ whole genome shotgun (WGS) entry which is preliminary data.</text>
</comment>
<dbReference type="SUPFAM" id="SSF52402">
    <property type="entry name" value="Adenine nucleotide alpha hydrolases-like"/>
    <property type="match status" value="1"/>
</dbReference>
<gene>
    <name evidence="11" type="primary">asnB</name>
    <name evidence="11" type="ORF">CRV04_11495</name>
</gene>
<dbReference type="InterPro" id="IPR029055">
    <property type="entry name" value="Ntn_hydrolases_N"/>
</dbReference>
<sequence>MCGIVGFLSEREDKIGILKKQLETLYHRGPDDQRTYIDNKVAFGHSRLAIIDINHAQQPMQSLDERYVLVFNGEIYNYLELRQHLVSKGIQFKTYSDTEVLLNMYIVYGKECVNKLNGMFAFAIYDKHKKSLFLARDHFGIKPLYYTYKGNDFIFASEIKAILKYPEIKKEVDQQSLNEYMTFQVMLKKHTLFKNIHSLEPGTFLYLEEGKIKEKKKYWDFNYNIDDSISEEEYTTELLHLLENSLNIQTRSDVPVGAYLSGGIDSSLVSTLASKNYFGDFHTFSGGFKESPDFDETQYAKIVHQSIHSVHHEIFPTSKDFLDNFENIVYHMDYPEAGPGVFSQYMVSKLASEHVKVVLGGQGGDEIFGGYTRYAVAYLEQALKGAIFETSEEGKHLVTLQSIIPNMSQMKNYVPLLKEQFKEGLFEPMDERYYRMMNRSHNLHKIYNQGFLSTFEEGQLLDKFKQVFNHPDTKSYFNKMTHFDLKTLLPALLHVEDRMSMAVSIESRVPILDYRIIELASKMPPSMKFSGGKTKAMLIKSVKNILPKEIIERKDKMGFPTPINNWLAGDLKEYALDILTSQKAKQRGYLNTQAIEKQINESGKFSRDLWGALNLEMWHRKYID</sequence>
<dbReference type="GO" id="GO:0005524">
    <property type="term" value="F:ATP binding"/>
    <property type="evidence" value="ECO:0007669"/>
    <property type="project" value="UniProtKB-KW"/>
</dbReference>
<dbReference type="Gene3D" id="3.40.50.620">
    <property type="entry name" value="HUPs"/>
    <property type="match status" value="1"/>
</dbReference>
<dbReference type="InterPro" id="IPR017932">
    <property type="entry name" value="GATase_2_dom"/>
</dbReference>
<dbReference type="Proteomes" id="UP000290657">
    <property type="component" value="Unassembled WGS sequence"/>
</dbReference>
<dbReference type="GO" id="GO:0006529">
    <property type="term" value="P:asparagine biosynthetic process"/>
    <property type="evidence" value="ECO:0007669"/>
    <property type="project" value="UniProtKB-KW"/>
</dbReference>
<evidence type="ECO:0000256" key="6">
    <source>
        <dbReference type="ARBA" id="ARBA00022962"/>
    </source>
</evidence>
<evidence type="ECO:0000256" key="9">
    <source>
        <dbReference type="PIRSR" id="PIRSR001589-2"/>
    </source>
</evidence>
<comment type="similarity">
    <text evidence="2">Belongs to the asparagine synthetase family.</text>
</comment>
<dbReference type="PIRSF" id="PIRSF001589">
    <property type="entry name" value="Asn_synthetase_glu-h"/>
    <property type="match status" value="1"/>
</dbReference>
<dbReference type="RefSeq" id="WP_128997001.1">
    <property type="nucleotide sequence ID" value="NZ_PDKN01000010.1"/>
</dbReference>
<evidence type="ECO:0000256" key="7">
    <source>
        <dbReference type="ARBA" id="ARBA00048741"/>
    </source>
</evidence>
<dbReference type="Gene3D" id="3.60.20.10">
    <property type="entry name" value="Glutamine Phosphoribosylpyrophosphate, subunit 1, domain 1"/>
    <property type="match status" value="1"/>
</dbReference>
<keyword evidence="12" id="KW-1185">Reference proteome</keyword>
<dbReference type="CDD" id="cd00712">
    <property type="entry name" value="AsnB"/>
    <property type="match status" value="1"/>
</dbReference>
<evidence type="ECO:0000256" key="1">
    <source>
        <dbReference type="ARBA" id="ARBA00005187"/>
    </source>
</evidence>
<evidence type="ECO:0000256" key="3">
    <source>
        <dbReference type="ARBA" id="ARBA00012737"/>
    </source>
</evidence>
<evidence type="ECO:0000256" key="5">
    <source>
        <dbReference type="ARBA" id="ARBA00022840"/>
    </source>
</evidence>
<dbReference type="Pfam" id="PF00733">
    <property type="entry name" value="Asn_synthase"/>
    <property type="match status" value="1"/>
</dbReference>
<reference evidence="11 12" key="1">
    <citation type="submission" date="2017-10" db="EMBL/GenBank/DDBJ databases">
        <title>Genomics of the genus Arcobacter.</title>
        <authorList>
            <person name="Perez-Cataluna A."/>
            <person name="Figueras M.J."/>
        </authorList>
    </citation>
    <scope>NUCLEOTIDE SEQUENCE [LARGE SCALE GENOMIC DNA]</scope>
    <source>
        <strain evidence="11 12">CECT 8987</strain>
    </source>
</reference>
<dbReference type="InterPro" id="IPR033738">
    <property type="entry name" value="AsnB_N"/>
</dbReference>
<dbReference type="EC" id="6.3.5.4" evidence="3"/>
<accession>A0A4Q0XN32</accession>
<feature type="domain" description="Glutamine amidotransferase type-2" evidence="10">
    <location>
        <begin position="2"/>
        <end position="210"/>
    </location>
</feature>
<keyword evidence="8" id="KW-0028">Amino-acid biosynthesis</keyword>
<organism evidence="11 12">
    <name type="scientific">Candidatus Marinarcus aquaticus</name>
    <dbReference type="NCBI Taxonomy" id="2044504"/>
    <lineage>
        <taxon>Bacteria</taxon>
        <taxon>Pseudomonadati</taxon>
        <taxon>Campylobacterota</taxon>
        <taxon>Epsilonproteobacteria</taxon>
        <taxon>Campylobacterales</taxon>
        <taxon>Arcobacteraceae</taxon>
        <taxon>Candidatus Marinarcus</taxon>
    </lineage>
</organism>
<dbReference type="PANTHER" id="PTHR43284:SF1">
    <property type="entry name" value="ASPARAGINE SYNTHETASE"/>
    <property type="match status" value="1"/>
</dbReference>
<evidence type="ECO:0000259" key="10">
    <source>
        <dbReference type="PROSITE" id="PS51278"/>
    </source>
</evidence>
<dbReference type="InterPro" id="IPR006426">
    <property type="entry name" value="Asn_synth_AEB"/>
</dbReference>